<dbReference type="Proteomes" id="UP000263833">
    <property type="component" value="Unassembled WGS sequence"/>
</dbReference>
<proteinExistence type="predicted"/>
<gene>
    <name evidence="1" type="ORF">DXH95_03190</name>
</gene>
<name>A0A371BFR7_9SPHN</name>
<comment type="caution">
    <text evidence="1">The sequence shown here is derived from an EMBL/GenBank/DDBJ whole genome shotgun (WGS) entry which is preliminary data.</text>
</comment>
<organism evidence="1 2">
    <name type="scientific">Sphingorhabdus pulchriflava</name>
    <dbReference type="NCBI Taxonomy" id="2292257"/>
    <lineage>
        <taxon>Bacteria</taxon>
        <taxon>Pseudomonadati</taxon>
        <taxon>Pseudomonadota</taxon>
        <taxon>Alphaproteobacteria</taxon>
        <taxon>Sphingomonadales</taxon>
        <taxon>Sphingomonadaceae</taxon>
        <taxon>Sphingorhabdus</taxon>
    </lineage>
</organism>
<keyword evidence="2" id="KW-1185">Reference proteome</keyword>
<protein>
    <submittedName>
        <fullName evidence="1">Uncharacterized protein</fullName>
    </submittedName>
</protein>
<dbReference type="RefSeq" id="WP_115547999.1">
    <property type="nucleotide sequence ID" value="NZ_QRGP01000001.1"/>
</dbReference>
<dbReference type="AlphaFoldDB" id="A0A371BFR7"/>
<reference evidence="2" key="1">
    <citation type="submission" date="2018-08" db="EMBL/GenBank/DDBJ databases">
        <authorList>
            <person name="Kim S.-J."/>
            <person name="Jung G.-Y."/>
        </authorList>
    </citation>
    <scope>NUCLEOTIDE SEQUENCE [LARGE SCALE GENOMIC DNA]</scope>
    <source>
        <strain evidence="2">GY_G</strain>
    </source>
</reference>
<evidence type="ECO:0000313" key="2">
    <source>
        <dbReference type="Proteomes" id="UP000263833"/>
    </source>
</evidence>
<accession>A0A371BFR7</accession>
<evidence type="ECO:0000313" key="1">
    <source>
        <dbReference type="EMBL" id="RDV06446.1"/>
    </source>
</evidence>
<dbReference type="EMBL" id="QRGP01000001">
    <property type="protein sequence ID" value="RDV06446.1"/>
    <property type="molecule type" value="Genomic_DNA"/>
</dbReference>
<sequence length="174" mass="17842">MATLIERIAALISTIKPAVAALDSRITALEGAGGGGGAGISILNFHADAGANGTLTNQANAEQYLGNSSRNEAYFDATSFSEVRLSSNIVTVSASVNSPRIYPQYHNGSAWVTIGTGLVADSNAISMATPTGAKRTSWLSLPAGAKGDVRFRIAMHGGDAAADPAIGMTSLQFR</sequence>